<evidence type="ECO:0000256" key="6">
    <source>
        <dbReference type="SAM" id="SignalP"/>
    </source>
</evidence>
<evidence type="ECO:0000313" key="8">
    <source>
        <dbReference type="EMBL" id="CAF1082042.1"/>
    </source>
</evidence>
<evidence type="ECO:0000256" key="5">
    <source>
        <dbReference type="SAM" id="Phobius"/>
    </source>
</evidence>
<feature type="repeat" description="WD" evidence="4">
    <location>
        <begin position="184"/>
        <end position="224"/>
    </location>
</feature>
<dbReference type="Gene3D" id="2.130.10.10">
    <property type="entry name" value="YVTN repeat-like/Quinoprotein amine dehydrogenase"/>
    <property type="match status" value="2"/>
</dbReference>
<dbReference type="InterPro" id="IPR015943">
    <property type="entry name" value="WD40/YVTN_repeat-like_dom_sf"/>
</dbReference>
<evidence type="ECO:0000256" key="4">
    <source>
        <dbReference type="PROSITE-ProRule" id="PRU00221"/>
    </source>
</evidence>
<feature type="disulfide bond" evidence="3">
    <location>
        <begin position="337"/>
        <end position="347"/>
    </location>
</feature>
<dbReference type="InterPro" id="IPR036322">
    <property type="entry name" value="WD40_repeat_dom_sf"/>
</dbReference>
<dbReference type="SUPFAM" id="SSF57196">
    <property type="entry name" value="EGF/Laminin"/>
    <property type="match status" value="3"/>
</dbReference>
<dbReference type="Gene3D" id="2.10.25.10">
    <property type="entry name" value="Laminin"/>
    <property type="match status" value="2"/>
</dbReference>
<keyword evidence="9" id="KW-1185">Reference proteome</keyword>
<feature type="transmembrane region" description="Helical" evidence="5">
    <location>
        <begin position="469"/>
        <end position="489"/>
    </location>
</feature>
<evidence type="ECO:0000256" key="3">
    <source>
        <dbReference type="PROSITE-ProRule" id="PRU00076"/>
    </source>
</evidence>
<gene>
    <name evidence="8" type="ORF">OXX778_LOCUS20238</name>
</gene>
<dbReference type="CDD" id="cd00054">
    <property type="entry name" value="EGF_CA"/>
    <property type="match status" value="1"/>
</dbReference>
<feature type="non-terminal residue" evidence="8">
    <location>
        <position position="1"/>
    </location>
</feature>
<proteinExistence type="predicted"/>
<keyword evidence="5" id="KW-0812">Transmembrane</keyword>
<dbReference type="Pfam" id="PF00400">
    <property type="entry name" value="WD40"/>
    <property type="match status" value="2"/>
</dbReference>
<evidence type="ECO:0000259" key="7">
    <source>
        <dbReference type="PROSITE" id="PS50026"/>
    </source>
</evidence>
<feature type="chain" id="PRO_5032602566" description="EGF-like domain-containing protein" evidence="6">
    <location>
        <begin position="31"/>
        <end position="502"/>
    </location>
</feature>
<dbReference type="SMART" id="SM00320">
    <property type="entry name" value="WD40"/>
    <property type="match status" value="6"/>
</dbReference>
<dbReference type="PROSITE" id="PS50026">
    <property type="entry name" value="EGF_3"/>
    <property type="match status" value="3"/>
</dbReference>
<dbReference type="SUPFAM" id="SSF50978">
    <property type="entry name" value="WD40 repeat-like"/>
    <property type="match status" value="1"/>
</dbReference>
<keyword evidence="5" id="KW-0472">Membrane</keyword>
<accession>A0A814MQ81</accession>
<name>A0A814MQ81_9BILA</name>
<feature type="disulfide bond" evidence="3">
    <location>
        <begin position="341"/>
        <end position="358"/>
    </location>
</feature>
<comment type="caution">
    <text evidence="8">The sequence shown here is derived from an EMBL/GenBank/DDBJ whole genome shotgun (WGS) entry which is preliminary data.</text>
</comment>
<keyword evidence="3" id="KW-0245">EGF-like domain</keyword>
<keyword evidence="5" id="KW-1133">Transmembrane helix</keyword>
<dbReference type="SMART" id="SM00181">
    <property type="entry name" value="EGF"/>
    <property type="match status" value="3"/>
</dbReference>
<feature type="disulfide bond" evidence="3">
    <location>
        <begin position="360"/>
        <end position="369"/>
    </location>
</feature>
<feature type="domain" description="EGF-like" evidence="7">
    <location>
        <begin position="372"/>
        <end position="413"/>
    </location>
</feature>
<dbReference type="PROSITE" id="PS00678">
    <property type="entry name" value="WD_REPEATS_1"/>
    <property type="match status" value="2"/>
</dbReference>
<sequence length="502" mass="55935">IVSGLGNGIIKIWDLSSYLLLFNLTGHTSAVQSIEYLPDKYLASGDENGKIIIWNLLNQTKHTVLIHNGSVRSLILINHTTFASAASNSIKLWSIESFTTKLTIEDAHSSDIIGLRYFSNNLFSISSDGIVKSWHNFVLKLQMDINCNVSNFDIDSNGNLACGCINGSIRIYSIQSHSFLLINSFDHNKALFSLCFLESGYLVSGGRDGTLNVWNYSTSSNLLSFIGHASKVTALEHAGAQVFWSGAIAGLIRIWDNGTLIKTLNANSNVHILKYIAQPKSINETNTSIIITNSTSVSSFTTDKYNTDFGISDIHIETMSLSDLVIILSRRYDFTDCLLNCSNNGQCKLDTLINRFFCLCQENYYGSSCKLNIKPCSSNPCLNNGICSDVLTNNIFNYECQCSNEFYSGRNCELRKDVCFNETCSNRGNCFDLNHNAKCKCFSMYSGDKCEIESSDLKEIKRTIKATSILAIIIIFCFYGLLIILDIFCKSKKTKKNENDLK</sequence>
<keyword evidence="6" id="KW-0732">Signal</keyword>
<feature type="domain" description="EGF-like" evidence="7">
    <location>
        <begin position="333"/>
        <end position="370"/>
    </location>
</feature>
<dbReference type="InterPro" id="IPR000742">
    <property type="entry name" value="EGF"/>
</dbReference>
<dbReference type="PROSITE" id="PS50082">
    <property type="entry name" value="WD_REPEATS_2"/>
    <property type="match status" value="3"/>
</dbReference>
<organism evidence="8 9">
    <name type="scientific">Brachionus calyciflorus</name>
    <dbReference type="NCBI Taxonomy" id="104777"/>
    <lineage>
        <taxon>Eukaryota</taxon>
        <taxon>Metazoa</taxon>
        <taxon>Spiralia</taxon>
        <taxon>Gnathifera</taxon>
        <taxon>Rotifera</taxon>
        <taxon>Eurotatoria</taxon>
        <taxon>Monogononta</taxon>
        <taxon>Pseudotrocha</taxon>
        <taxon>Ploima</taxon>
        <taxon>Brachionidae</taxon>
        <taxon>Brachionus</taxon>
    </lineage>
</organism>
<feature type="signal peptide" evidence="6">
    <location>
        <begin position="1"/>
        <end position="30"/>
    </location>
</feature>
<dbReference type="Pfam" id="PF23106">
    <property type="entry name" value="EGF_Teneurin"/>
    <property type="match status" value="1"/>
</dbReference>
<dbReference type="OrthoDB" id="2161379at2759"/>
<dbReference type="PROSITE" id="PS50294">
    <property type="entry name" value="WD_REPEATS_REGION"/>
    <property type="match status" value="1"/>
</dbReference>
<dbReference type="PROSITE" id="PS00022">
    <property type="entry name" value="EGF_1"/>
    <property type="match status" value="2"/>
</dbReference>
<dbReference type="InterPro" id="IPR001680">
    <property type="entry name" value="WD40_rpt"/>
</dbReference>
<dbReference type="PANTHER" id="PTHR19848">
    <property type="entry name" value="WD40 REPEAT PROTEIN"/>
    <property type="match status" value="1"/>
</dbReference>
<dbReference type="AlphaFoldDB" id="A0A814MQ81"/>
<feature type="disulfide bond" evidence="3">
    <location>
        <begin position="441"/>
        <end position="450"/>
    </location>
</feature>
<feature type="domain" description="EGF-like" evidence="7">
    <location>
        <begin position="415"/>
        <end position="451"/>
    </location>
</feature>
<evidence type="ECO:0000256" key="2">
    <source>
        <dbReference type="ARBA" id="ARBA00022737"/>
    </source>
</evidence>
<keyword evidence="1 4" id="KW-0853">WD repeat</keyword>
<reference evidence="8" key="1">
    <citation type="submission" date="2021-02" db="EMBL/GenBank/DDBJ databases">
        <authorList>
            <person name="Nowell W R."/>
        </authorList>
    </citation>
    <scope>NUCLEOTIDE SEQUENCE</scope>
    <source>
        <strain evidence="8">Ploen Becks lab</strain>
    </source>
</reference>
<comment type="caution">
    <text evidence="3">Lacks conserved residue(s) required for the propagation of feature annotation.</text>
</comment>
<dbReference type="EMBL" id="CAJNOC010006627">
    <property type="protein sequence ID" value="CAF1082042.1"/>
    <property type="molecule type" value="Genomic_DNA"/>
</dbReference>
<dbReference type="Proteomes" id="UP000663879">
    <property type="component" value="Unassembled WGS sequence"/>
</dbReference>
<evidence type="ECO:0000256" key="1">
    <source>
        <dbReference type="ARBA" id="ARBA00022574"/>
    </source>
</evidence>
<dbReference type="InterPro" id="IPR019775">
    <property type="entry name" value="WD40_repeat_CS"/>
</dbReference>
<keyword evidence="2" id="KW-0677">Repeat</keyword>
<dbReference type="PANTHER" id="PTHR19848:SF8">
    <property type="entry name" value="F-BOX AND WD REPEAT DOMAIN CONTAINING 7"/>
    <property type="match status" value="1"/>
</dbReference>
<evidence type="ECO:0000313" key="9">
    <source>
        <dbReference type="Proteomes" id="UP000663879"/>
    </source>
</evidence>
<feature type="repeat" description="WD" evidence="4">
    <location>
        <begin position="1"/>
        <end position="17"/>
    </location>
</feature>
<feature type="repeat" description="WD" evidence="4">
    <location>
        <begin position="24"/>
        <end position="56"/>
    </location>
</feature>
<keyword evidence="3" id="KW-1015">Disulfide bond</keyword>
<protein>
    <recommendedName>
        <fullName evidence="7">EGF-like domain-containing protein</fullName>
    </recommendedName>
</protein>